<feature type="region of interest" description="Disordered" evidence="9">
    <location>
        <begin position="934"/>
        <end position="977"/>
    </location>
</feature>
<dbReference type="Pfam" id="PF00172">
    <property type="entry name" value="Zn_clus"/>
    <property type="match status" value="1"/>
</dbReference>
<dbReference type="SMART" id="SM00173">
    <property type="entry name" value="RAS"/>
    <property type="match status" value="1"/>
</dbReference>
<accession>A0A1J8PNS0</accession>
<dbReference type="GO" id="GO:0003677">
    <property type="term" value="F:DNA binding"/>
    <property type="evidence" value="ECO:0007669"/>
    <property type="project" value="InterPro"/>
</dbReference>
<sequence length="1764" mass="195613">MLDARSTLTASLSFNATSSTNATRPLKRRLNSTSTSDLPFFSPASVSFKPKPYTPNSSSVPAPPPPPKPQSVVRTHSASSLVQHMPMMDPSPSDPNVIFVHPPFIVFPDAHLYPEGLSYTLMAANPDWFLDQNDFVNGSSNNPDAIPYPPQLEPPRGWCPAKKKDLKALGPDGWPEGEEPRLRCTFCRRTYAGVNAKSMWRRHVYEKHKIAMSNRREGHDRSRGGRGSGRERHYDKENYMNDRRGSRGPDNKFRKSIALSSRNSKTPTPDPEDDEEADDEDLPVPSGPVIEQNEFPVLSSPPVLKHTRTLDEGVIPTDSYECRARQADDMSVSPTTSRFAVPMSPYDPTLTPSFRHSPPRLPSDQPWRFPSPSHPLHSTAREFCLSMLARATPATKGSSVIDSSSPSTSATSVMNTPCSTTFRGKMFGDLSGIFSEGSSPIIFRPSPRQLFSDGRSPVSLFTRLDFRKRLNDSPLGGGLRRKSNDRKKTAMSNSFDMQGGWLSDASFSSSVSSLTGAAIPSPARLTSDDPFGNPFKSHAPNLRHPPNERMVSPPRSTPDVESPVMRRSRLSDNDRSGPGGGLIGLGIGLMEPFDLSISTVSRREAEKDEAKVERVLMDISVDLAPPSKKRRALWLVMVPLERQVLFYIDSSVETFIGGADMSSHFLYHKCLPRRIHPNRYDRVGDLKVLPAHAVSVFDNYTANVMVDGKTISLGLWDTAGQEDYDRLRPLSYAMAQVFLICFSVVSPPSYENVRSKWWPEISHHRPSSAVLLVGTKLDLREDPATIQKLRVRDLQPIQYTQGVAMARDIGAIKYLECSALSQKGLKTVFDEAIRAVCSGTGGATVLKRNQACHQCRRRKLKCDAKRPCSTCVRSHKHARDHAQPGVDLPDEPECTFDEVATAETPSAPSDTPKNKLERLEARVKELEALLNQKEHVTSPDANPSGSSAASSTQNSPSSAQALPLNSRSGSASTSGFPSDLRSLLSPSVLEMNVQTIDPCLGNGNSSLTEVASVGIDAPLLPSSMDVSWSHWPINLPHPELVRHLVEKFFWFHPHASRLFHSGNFMASLSYPPNHPDFPIAPVLHAICAVSAVYTAAGGPRTNAADFPYEGQFAQPDLPDTFAEQQAVHAKEKVEKYLNKGRHLVQCVQTYVLLNWYYWCNSKWVELFVCSGQSLRVAIPLALNICPPFRSLHKSSPAMSIIPSPRTPIEDETRRNTFWLAYAIDRQQGAGSGWALSLDDDDIAQLFPVTMEQFESGMPVSYNVRQWCHVREAIFFHPPDITDSFTLYIKSTMLLSFIKSFNHRYKIKSNLGDTRFLPVRDFVQGYGDQSDIRSSPAFSELDRLLLSFRSSFPSNLKDPFANGMMDSHLYTTFLTVHVSIILLHEPHSNIDKPSCPSAAKILESARAILNLIYAVWSTNYDIGLLDYFCSFCWYVAGRIFGRFLRAARDAACVQQMETLQAELDFVRMALSKMGERVPLSCPLGTYSHQAAFDVFGDSVHYVAKQTIADVFESLSSELPFGIIPQENSTNGSVIETYNLLRWRAIGRDSFVRGETNMPINHSLVVRQNVKLEDIELVISHEQALGQCRAFLKEHVPKASLKPTDSTAGAARTLLDPPNKGFDPLKTAAICSTIVTSLFHGLEVLRTGIQDGESNTTRFYIVSYGDDVLVPWITPPPCQKRALIRVLPAGGSGAWDTSRAIKAVNLPISRIDRRPSLCSKTFRDVYFLEVYAEAGQENGVSWSDCVNQAVERLRPAGLESTVLGIW</sequence>
<evidence type="ECO:0000256" key="5">
    <source>
        <dbReference type="ARBA" id="ARBA00023015"/>
    </source>
</evidence>
<dbReference type="SMART" id="SM00066">
    <property type="entry name" value="GAL4"/>
    <property type="match status" value="1"/>
</dbReference>
<comment type="subcellular location">
    <subcellularLocation>
        <location evidence="1">Nucleus</location>
    </subcellularLocation>
</comment>
<keyword evidence="13" id="KW-1185">Reference proteome</keyword>
<feature type="compositionally biased region" description="Acidic residues" evidence="9">
    <location>
        <begin position="270"/>
        <end position="282"/>
    </location>
</feature>
<feature type="compositionally biased region" description="Low complexity" evidence="9">
    <location>
        <begin position="398"/>
        <end position="412"/>
    </location>
</feature>
<evidence type="ECO:0000259" key="10">
    <source>
        <dbReference type="PROSITE" id="PS50048"/>
    </source>
</evidence>
<dbReference type="FunFam" id="3.40.50.300:FF:001179">
    <property type="entry name" value="Rho family GTPase"/>
    <property type="match status" value="1"/>
</dbReference>
<dbReference type="CDD" id="cd00067">
    <property type="entry name" value="GAL4"/>
    <property type="match status" value="1"/>
</dbReference>
<evidence type="ECO:0000256" key="3">
    <source>
        <dbReference type="ARBA" id="ARBA00022723"/>
    </source>
</evidence>
<dbReference type="InterPro" id="IPR005225">
    <property type="entry name" value="Small_GTP-bd"/>
</dbReference>
<feature type="compositionally biased region" description="Basic and acidic residues" evidence="9">
    <location>
        <begin position="214"/>
        <end position="253"/>
    </location>
</feature>
<dbReference type="GO" id="GO:0009094">
    <property type="term" value="P:L-phenylalanine biosynthetic process"/>
    <property type="evidence" value="ECO:0007669"/>
    <property type="project" value="InterPro"/>
</dbReference>
<feature type="region of interest" description="Disordered" evidence="9">
    <location>
        <begin position="873"/>
        <end position="893"/>
    </location>
</feature>
<reference evidence="12 13" key="1">
    <citation type="submission" date="2016-03" db="EMBL/GenBank/DDBJ databases">
        <title>Comparative genomics of the ectomycorrhizal sister species Rhizopogon vinicolor and Rhizopogon vesiculosus (Basidiomycota: Boletales) reveals a divergence of the mating type B locus.</title>
        <authorList>
            <person name="Mujic A.B."/>
            <person name="Kuo A."/>
            <person name="Tritt A."/>
            <person name="Lipzen A."/>
            <person name="Chen C."/>
            <person name="Johnson J."/>
            <person name="Sharma A."/>
            <person name="Barry K."/>
            <person name="Grigoriev I.V."/>
            <person name="Spatafora J.W."/>
        </authorList>
    </citation>
    <scope>NUCLEOTIDE SEQUENCE [LARGE SCALE GENOMIC DNA]</scope>
    <source>
        <strain evidence="12 13">AM-OR11-056</strain>
    </source>
</reference>
<organism evidence="12 13">
    <name type="scientific">Rhizopogon vesiculosus</name>
    <dbReference type="NCBI Taxonomy" id="180088"/>
    <lineage>
        <taxon>Eukaryota</taxon>
        <taxon>Fungi</taxon>
        <taxon>Dikarya</taxon>
        <taxon>Basidiomycota</taxon>
        <taxon>Agaricomycotina</taxon>
        <taxon>Agaricomycetes</taxon>
        <taxon>Agaricomycetidae</taxon>
        <taxon>Boletales</taxon>
        <taxon>Suillineae</taxon>
        <taxon>Rhizopogonaceae</taxon>
        <taxon>Rhizopogon</taxon>
    </lineage>
</organism>
<dbReference type="GO" id="GO:0008270">
    <property type="term" value="F:zinc ion binding"/>
    <property type="evidence" value="ECO:0007669"/>
    <property type="project" value="InterPro"/>
</dbReference>
<dbReference type="InterPro" id="IPR036864">
    <property type="entry name" value="Zn2-C6_fun-type_DNA-bd_sf"/>
</dbReference>
<dbReference type="PROSITE" id="PS51421">
    <property type="entry name" value="RAS"/>
    <property type="match status" value="1"/>
</dbReference>
<evidence type="ECO:0000256" key="2">
    <source>
        <dbReference type="ARBA" id="ARBA00010142"/>
    </source>
</evidence>
<evidence type="ECO:0000313" key="12">
    <source>
        <dbReference type="EMBL" id="OJA10782.1"/>
    </source>
</evidence>
<feature type="region of interest" description="Disordered" evidence="9">
    <location>
        <begin position="395"/>
        <end position="414"/>
    </location>
</feature>
<keyword evidence="8" id="KW-0539">Nucleus</keyword>
<dbReference type="PRINTS" id="PR00449">
    <property type="entry name" value="RASTRNSFRMNG"/>
</dbReference>
<feature type="region of interest" description="Disordered" evidence="9">
    <location>
        <begin position="472"/>
        <end position="492"/>
    </location>
</feature>
<dbReference type="CDD" id="cd13532">
    <property type="entry name" value="PBP2_PDT_like"/>
    <property type="match status" value="1"/>
</dbReference>
<dbReference type="GO" id="GO:0005634">
    <property type="term" value="C:nucleus"/>
    <property type="evidence" value="ECO:0007669"/>
    <property type="project" value="UniProtKB-SubCell"/>
</dbReference>
<dbReference type="Gene3D" id="3.40.190.10">
    <property type="entry name" value="Periplasmic binding protein-like II"/>
    <property type="match status" value="2"/>
</dbReference>
<name>A0A1J8PNS0_9AGAM</name>
<dbReference type="OrthoDB" id="39175at2759"/>
<dbReference type="InterPro" id="IPR007219">
    <property type="entry name" value="XnlR_reg_dom"/>
</dbReference>
<evidence type="ECO:0000313" key="13">
    <source>
        <dbReference type="Proteomes" id="UP000183567"/>
    </source>
</evidence>
<evidence type="ECO:0000256" key="1">
    <source>
        <dbReference type="ARBA" id="ARBA00004123"/>
    </source>
</evidence>
<dbReference type="GO" id="GO:0000981">
    <property type="term" value="F:DNA-binding transcription factor activity, RNA polymerase II-specific"/>
    <property type="evidence" value="ECO:0007669"/>
    <property type="project" value="InterPro"/>
</dbReference>
<dbReference type="STRING" id="180088.A0A1J8PNS0"/>
<dbReference type="SMART" id="SM00174">
    <property type="entry name" value="RHO"/>
    <property type="match status" value="1"/>
</dbReference>
<comment type="similarity">
    <text evidence="2">Belongs to the small GTPase superfamily. Rho family.</text>
</comment>
<dbReference type="CDD" id="cd12148">
    <property type="entry name" value="fungal_TF_MHR"/>
    <property type="match status" value="1"/>
</dbReference>
<dbReference type="NCBIfam" id="TIGR00231">
    <property type="entry name" value="small_GTP"/>
    <property type="match status" value="1"/>
</dbReference>
<dbReference type="Proteomes" id="UP000183567">
    <property type="component" value="Unassembled WGS sequence"/>
</dbReference>
<dbReference type="PROSITE" id="PS51419">
    <property type="entry name" value="RAB"/>
    <property type="match status" value="1"/>
</dbReference>
<dbReference type="PROSITE" id="PS51171">
    <property type="entry name" value="PREPHENATE_DEHYDR_3"/>
    <property type="match status" value="1"/>
</dbReference>
<dbReference type="InterPro" id="IPR001138">
    <property type="entry name" value="Zn2Cys6_DnaBD"/>
</dbReference>
<dbReference type="GO" id="GO:0003924">
    <property type="term" value="F:GTPase activity"/>
    <property type="evidence" value="ECO:0007669"/>
    <property type="project" value="InterPro"/>
</dbReference>
<dbReference type="SUPFAM" id="SSF57701">
    <property type="entry name" value="Zn2/Cys6 DNA-binding domain"/>
    <property type="match status" value="1"/>
</dbReference>
<dbReference type="InterPro" id="IPR027417">
    <property type="entry name" value="P-loop_NTPase"/>
</dbReference>
<dbReference type="SUPFAM" id="SSF52540">
    <property type="entry name" value="P-loop containing nucleoside triphosphate hydrolases"/>
    <property type="match status" value="1"/>
</dbReference>
<dbReference type="EMBL" id="LVVM01005376">
    <property type="protein sequence ID" value="OJA10782.1"/>
    <property type="molecule type" value="Genomic_DNA"/>
</dbReference>
<keyword evidence="5" id="KW-0805">Transcription regulation</keyword>
<evidence type="ECO:0000256" key="4">
    <source>
        <dbReference type="ARBA" id="ARBA00022741"/>
    </source>
</evidence>
<dbReference type="GO" id="GO:0005525">
    <property type="term" value="F:GTP binding"/>
    <property type="evidence" value="ECO:0007669"/>
    <property type="project" value="UniProtKB-KW"/>
</dbReference>
<evidence type="ECO:0000256" key="9">
    <source>
        <dbReference type="SAM" id="MobiDB-lite"/>
    </source>
</evidence>
<evidence type="ECO:0000256" key="8">
    <source>
        <dbReference type="ARBA" id="ARBA00023242"/>
    </source>
</evidence>
<dbReference type="PANTHER" id="PTHR47338">
    <property type="entry name" value="ZN(II)2CYS6 TRANSCRIPTION FACTOR (EUROFUNG)-RELATED"/>
    <property type="match status" value="1"/>
</dbReference>
<evidence type="ECO:0000256" key="6">
    <source>
        <dbReference type="ARBA" id="ARBA00023134"/>
    </source>
</evidence>
<dbReference type="Gene3D" id="3.40.50.300">
    <property type="entry name" value="P-loop containing nucleotide triphosphate hydrolases"/>
    <property type="match status" value="1"/>
</dbReference>
<evidence type="ECO:0000259" key="11">
    <source>
        <dbReference type="PROSITE" id="PS51171"/>
    </source>
</evidence>
<dbReference type="PROSITE" id="PS50048">
    <property type="entry name" value="ZN2_CY6_FUNGAL_2"/>
    <property type="match status" value="1"/>
</dbReference>
<gene>
    <name evidence="12" type="ORF">AZE42_00272</name>
</gene>
<dbReference type="PANTHER" id="PTHR47338:SF29">
    <property type="entry name" value="ZN(2)-C6 FUNGAL-TYPE DOMAIN-CONTAINING PROTEIN"/>
    <property type="match status" value="1"/>
</dbReference>
<feature type="domain" description="Zn(2)-C6 fungal-type" evidence="10">
    <location>
        <begin position="851"/>
        <end position="896"/>
    </location>
</feature>
<keyword evidence="6" id="KW-0342">GTP-binding</keyword>
<comment type="caution">
    <text evidence="12">The sequence shown here is derived from an EMBL/GenBank/DDBJ whole genome shotgun (WGS) entry which is preliminary data.</text>
</comment>
<keyword evidence="7" id="KW-0804">Transcription</keyword>
<dbReference type="InterPro" id="IPR050815">
    <property type="entry name" value="TF_fung"/>
</dbReference>
<dbReference type="SMART" id="SM00175">
    <property type="entry name" value="RAB"/>
    <property type="match status" value="1"/>
</dbReference>
<feature type="domain" description="Prephenate dehydratase" evidence="11">
    <location>
        <begin position="1475"/>
        <end position="1662"/>
    </location>
</feature>
<dbReference type="SUPFAM" id="SSF53850">
    <property type="entry name" value="Periplasmic binding protein-like II"/>
    <property type="match status" value="1"/>
</dbReference>
<dbReference type="GO" id="GO:0004664">
    <property type="term" value="F:prephenate dehydratase activity"/>
    <property type="evidence" value="ECO:0007669"/>
    <property type="project" value="InterPro"/>
</dbReference>
<protein>
    <recommendedName>
        <fullName evidence="14">Zn(2)-C6 fungal-type domain-containing protein</fullName>
    </recommendedName>
</protein>
<evidence type="ECO:0008006" key="14">
    <source>
        <dbReference type="Google" id="ProtNLM"/>
    </source>
</evidence>
<dbReference type="Gene3D" id="4.10.240.10">
    <property type="entry name" value="Zn(2)-C6 fungal-type DNA-binding domain"/>
    <property type="match status" value="1"/>
</dbReference>
<keyword evidence="4" id="KW-0547">Nucleotide-binding</keyword>
<dbReference type="PROSITE" id="PS51420">
    <property type="entry name" value="RHO"/>
    <property type="match status" value="1"/>
</dbReference>
<keyword evidence="3" id="KW-0479">Metal-binding</keyword>
<dbReference type="GO" id="GO:0006351">
    <property type="term" value="P:DNA-templated transcription"/>
    <property type="evidence" value="ECO:0007669"/>
    <property type="project" value="InterPro"/>
</dbReference>
<dbReference type="InterPro" id="IPR001086">
    <property type="entry name" value="Preph_deHydtase"/>
</dbReference>
<feature type="compositionally biased region" description="Polar residues" evidence="9">
    <location>
        <begin position="963"/>
        <end position="976"/>
    </location>
</feature>
<feature type="compositionally biased region" description="Low complexity" evidence="9">
    <location>
        <begin position="938"/>
        <end position="961"/>
    </location>
</feature>
<dbReference type="SMART" id="SM00906">
    <property type="entry name" value="Fungal_trans"/>
    <property type="match status" value="1"/>
</dbReference>
<dbReference type="Pfam" id="PF00071">
    <property type="entry name" value="Ras"/>
    <property type="match status" value="1"/>
</dbReference>
<proteinExistence type="inferred from homology"/>
<evidence type="ECO:0000256" key="7">
    <source>
        <dbReference type="ARBA" id="ARBA00023163"/>
    </source>
</evidence>
<dbReference type="Pfam" id="PF00800">
    <property type="entry name" value="PDT"/>
    <property type="match status" value="1"/>
</dbReference>
<feature type="region of interest" description="Disordered" evidence="9">
    <location>
        <begin position="52"/>
        <end position="77"/>
    </location>
</feature>
<dbReference type="Pfam" id="PF04082">
    <property type="entry name" value="Fungal_trans"/>
    <property type="match status" value="1"/>
</dbReference>
<feature type="region of interest" description="Disordered" evidence="9">
    <location>
        <begin position="211"/>
        <end position="294"/>
    </location>
</feature>
<dbReference type="InterPro" id="IPR001806">
    <property type="entry name" value="Small_GTPase"/>
</dbReference>
<feature type="region of interest" description="Disordered" evidence="9">
    <location>
        <begin position="524"/>
        <end position="578"/>
    </location>
</feature>